<feature type="compositionally biased region" description="Pro residues" evidence="4">
    <location>
        <begin position="430"/>
        <end position="441"/>
    </location>
</feature>
<feature type="repeat" description="WD" evidence="3">
    <location>
        <begin position="1342"/>
        <end position="1372"/>
    </location>
</feature>
<dbReference type="InterPro" id="IPR019775">
    <property type="entry name" value="WD40_repeat_CS"/>
</dbReference>
<dbReference type="InterPro" id="IPR007111">
    <property type="entry name" value="NACHT_NTPase"/>
</dbReference>
<feature type="compositionally biased region" description="Low complexity" evidence="4">
    <location>
        <begin position="563"/>
        <end position="578"/>
    </location>
</feature>
<dbReference type="Pfam" id="PF22739">
    <property type="entry name" value="NA-iREase3"/>
    <property type="match status" value="1"/>
</dbReference>
<feature type="region of interest" description="Disordered" evidence="4">
    <location>
        <begin position="550"/>
        <end position="595"/>
    </location>
</feature>
<dbReference type="SMART" id="SM00255">
    <property type="entry name" value="TIR"/>
    <property type="match status" value="1"/>
</dbReference>
<dbReference type="Pfam" id="PF13676">
    <property type="entry name" value="TIR_2"/>
    <property type="match status" value="1"/>
</dbReference>
<dbReference type="PROSITE" id="PS00678">
    <property type="entry name" value="WD_REPEATS_1"/>
    <property type="match status" value="3"/>
</dbReference>
<feature type="domain" description="TIR" evidence="5">
    <location>
        <begin position="12"/>
        <end position="145"/>
    </location>
</feature>
<comment type="caution">
    <text evidence="7">The sequence shown here is derived from an EMBL/GenBank/DDBJ whole genome shotgun (WGS) entry which is preliminary data.</text>
</comment>
<dbReference type="Gene3D" id="2.160.20.80">
    <property type="entry name" value="E3 ubiquitin-protein ligase SopA"/>
    <property type="match status" value="1"/>
</dbReference>
<dbReference type="RefSeq" id="WP_190107881.1">
    <property type="nucleotide sequence ID" value="NZ_BMVB01000001.1"/>
</dbReference>
<dbReference type="SUPFAM" id="SSF50978">
    <property type="entry name" value="WD40 repeat-like"/>
    <property type="match status" value="2"/>
</dbReference>
<dbReference type="InterPro" id="IPR036322">
    <property type="entry name" value="WD40_repeat_dom_sf"/>
</dbReference>
<keyword evidence="1 3" id="KW-0853">WD repeat</keyword>
<feature type="repeat" description="WD" evidence="3">
    <location>
        <begin position="1906"/>
        <end position="1939"/>
    </location>
</feature>
<dbReference type="Pfam" id="PF00805">
    <property type="entry name" value="Pentapeptide"/>
    <property type="match status" value="2"/>
</dbReference>
<dbReference type="Gene3D" id="3.40.50.10140">
    <property type="entry name" value="Toll/interleukin-1 receptor homology (TIR) domain"/>
    <property type="match status" value="1"/>
</dbReference>
<evidence type="ECO:0000256" key="1">
    <source>
        <dbReference type="ARBA" id="ARBA00022574"/>
    </source>
</evidence>
<dbReference type="SUPFAM" id="SSF52200">
    <property type="entry name" value="Toll/Interleukin receptor TIR domain"/>
    <property type="match status" value="1"/>
</dbReference>
<feature type="repeat" description="WD" evidence="3">
    <location>
        <begin position="1864"/>
        <end position="1896"/>
    </location>
</feature>
<keyword evidence="2" id="KW-0677">Repeat</keyword>
<evidence type="ECO:0008006" key="9">
    <source>
        <dbReference type="Google" id="ProtNLM"/>
    </source>
</evidence>
<dbReference type="SMART" id="SM00320">
    <property type="entry name" value="WD40"/>
    <property type="match status" value="14"/>
</dbReference>
<dbReference type="EMBL" id="BMVB01000001">
    <property type="protein sequence ID" value="GHC34827.1"/>
    <property type="molecule type" value="Genomic_DNA"/>
</dbReference>
<dbReference type="PROSITE" id="PS50837">
    <property type="entry name" value="NACHT"/>
    <property type="match status" value="1"/>
</dbReference>
<dbReference type="InterPro" id="IPR035897">
    <property type="entry name" value="Toll_tir_struct_dom_sf"/>
</dbReference>
<feature type="domain" description="NACHT" evidence="6">
    <location>
        <begin position="763"/>
        <end position="881"/>
    </location>
</feature>
<feature type="compositionally biased region" description="Pro residues" evidence="4">
    <location>
        <begin position="579"/>
        <end position="588"/>
    </location>
</feature>
<sequence length="2007" mass="215263">MVARQELTGQNRPLDFFISYSPADERWASWIAWTLEEAGYRTVIQAWDFVPGTNFVDFMDRGVSESAAVIAVLSRNYERSRYGRMEWQAALRADPDAPERRLITVRVEDIPVEGLLATITYVDLVGVQDTAAARDLLLTRVGHALDGRARPARHPGFPGRPPAPARPAPSVAPHPAGRQPGSPGWAGRRRPAAPPAYPRATEGQHARESVSVLHLAGPCFGRGADPAELQAAVWGDLVELTDAGAPAPDLLVVTGDLTASGSPRECDQALTFLTGLRSRLGLAADRLAVVPGGQDVSQAACRAYFSTCEADEMQPRPPYWPKWRHYARLFQELYQGLDAVFDSDQPWSLFPVPALHTVVAGLNSSMAYSHRPDDQYGLLGPEQAAWFAQALRPYEQEGWLRLGALRHPPDTRRRLDAVPAPGADAASPAPAAPPRRNPGPGRPLGHEPGRAPAPGRRTTAAAPLRDTDVLARLTAPRLHLLLHGPTTDPRATTAAPTAHALPLTARDLPVLGAAAPGSHQLLHVTREGLTHWPQGTGTGPRHYATAWPGTHRAFGPPQPAAPAPGAEDPTTAPAGTDPIAPPGDPAGPGPEARSVQGPLDVLVARVAEVCRIRHDGVQLRRIPGDPPGLLVTWTEAGFVRQQRVGVCAGTPQADDIDRFIDHVHASDTEPDAELVHDGPPPARELRERARRRGVLVRSFTEFQGLLDLRGHVAAQTERLTTDPQYAPGLYLPQRYRELERPGGMEREGLVDDVLRLLDADHGRFLLLLGDFGHGKTFALRELARRLPGELPHLVPLLIQLSSLDKAHTLDGLVAAHLAGHGVDTIDLRAFRYMLRQGRIVLLFDGFDELVNQVSYDRAADHLQVLLDAAVDNAKIVVSSRTQHFRSQAQVLTALGERVGLLPQRRVLAVQEFTPQQIRSYLVNRYGDEHAADRRVRLLEGIPDLLALCRNPRLLSFVADLDHERLRAVAGAGRALSPAGLYEEVFSSWLRFEERRGHGGPGSTPGLSLRQLWQAVTTLALRLWESGESALRLDELNDVAQALTELADSRLSVPQAAHAVGSGSLLVRTDEGLFRFIHGSVVEWLVAREAAGRLGDATGENDLLARRPLSQLAVEFLCDLADHRTCQQWAERTLAGEPAEDGGGRDGETARANAVKVLTRLRVPAHTDLRGALLAGEDLSYRDFSGVDLTRADLTDASLVGADFSGAVLRDTRLSGARLDDADLSHADLRGADLRRARLVGTDLRGVQVTGSSWHRAALINAVTDRTVLGTPELQAAAVAPGLTAEPGFRPSAVGVPYGFDMRTSRLPEPVAYSPGGELLALGSEDGGVLVCDAATGTALRTLQGHTGRVYAVKFRGDVLATGGADGTVRLWDPVSGTCRHRLEVHPDGVWPVSLDHRGTRLATGDADGTVTLWDVATGTASHRLPGHTAPVYTAVFSPDGTLLATGDAVAAVRLWDTRSGRLLGELPGHRGAVYRAGFSPDGTLLATGDMGEDDRGTVRIWDVAGRRLRHTCTGHPGRVYTLDFHPGGTLLASGDTEGHVLLWDPLTGTPAGAPLLGGGAVYQVVFDPEGTMLAAGGSDGSVRLWRVSRGAAPGAPWSALPLRQQPADHQGSVWACRFRPRGATAAPESGPLLVSAGNDGAVRLWDTTTGRGRRILRGHGRKVVSLAFSADGGHLAACGNDGVVRLWEPATGRRVRELTGDNDRLVSAVFTPVGPLLATPSSDGDVYVWHAGSGEYQREIDAETDHVWAETFSADGEILATANDDDTVRLWYRSTGAHVTTLDGHRGRVRSLSFTADGTALATGCDDKQVRLWDLAGSRPVTELAGHTDRVYAVVHGPGDAWLASASWDGQAIVWQDGVLRHRLRGHSGRLWAAAAHPRRPLLATAGDDRAIGLWDPVTGAATGRLTGHTGRILALAFSRDGSLLASGGEDGTVRLWTVPDEGPPVPRGTLIGVPGGWAALTPSGGYKFDGDVAGEFWHVVGMCRFEPGELDEHMPGIRRMALDAPL</sequence>
<dbReference type="InterPro" id="IPR029052">
    <property type="entry name" value="Metallo-depent_PP-like"/>
</dbReference>
<feature type="repeat" description="WD" evidence="3">
    <location>
        <begin position="1382"/>
        <end position="1423"/>
    </location>
</feature>
<name>A0A918WEW6_STRCJ</name>
<evidence type="ECO:0000259" key="5">
    <source>
        <dbReference type="PROSITE" id="PS50104"/>
    </source>
</evidence>
<dbReference type="InterPro" id="IPR001646">
    <property type="entry name" value="5peptide_repeat"/>
</dbReference>
<feature type="repeat" description="WD" evidence="3">
    <location>
        <begin position="1512"/>
        <end position="1544"/>
    </location>
</feature>
<gene>
    <name evidence="7" type="ORF">GCM10010507_04640</name>
</gene>
<dbReference type="Pfam" id="PF00400">
    <property type="entry name" value="WD40"/>
    <property type="match status" value="14"/>
</dbReference>
<dbReference type="SUPFAM" id="SSF52540">
    <property type="entry name" value="P-loop containing nucleoside triphosphate hydrolases"/>
    <property type="match status" value="1"/>
</dbReference>
<dbReference type="Gene3D" id="3.60.21.10">
    <property type="match status" value="1"/>
</dbReference>
<dbReference type="InterPro" id="IPR015943">
    <property type="entry name" value="WD40/YVTN_repeat-like_dom_sf"/>
</dbReference>
<dbReference type="Pfam" id="PF05729">
    <property type="entry name" value="NACHT"/>
    <property type="match status" value="1"/>
</dbReference>
<feature type="repeat" description="WD" evidence="3">
    <location>
        <begin position="1698"/>
        <end position="1739"/>
    </location>
</feature>
<evidence type="ECO:0000256" key="4">
    <source>
        <dbReference type="SAM" id="MobiDB-lite"/>
    </source>
</evidence>
<feature type="compositionally biased region" description="Pro residues" evidence="4">
    <location>
        <begin position="158"/>
        <end position="172"/>
    </location>
</feature>
<dbReference type="PROSITE" id="PS50294">
    <property type="entry name" value="WD_REPEATS_REGION"/>
    <property type="match status" value="12"/>
</dbReference>
<dbReference type="InterPro" id="IPR001680">
    <property type="entry name" value="WD40_rpt"/>
</dbReference>
<dbReference type="Proteomes" id="UP000646244">
    <property type="component" value="Unassembled WGS sequence"/>
</dbReference>
<dbReference type="PROSITE" id="PS50082">
    <property type="entry name" value="WD_REPEATS_2"/>
    <property type="match status" value="13"/>
</dbReference>
<reference evidence="7" key="2">
    <citation type="submission" date="2020-09" db="EMBL/GenBank/DDBJ databases">
        <authorList>
            <person name="Sun Q."/>
            <person name="Ohkuma M."/>
        </authorList>
    </citation>
    <scope>NUCLEOTIDE SEQUENCE</scope>
    <source>
        <strain evidence="7">JCM 4633</strain>
    </source>
</reference>
<feature type="repeat" description="WD" evidence="3">
    <location>
        <begin position="1782"/>
        <end position="1823"/>
    </location>
</feature>
<dbReference type="InterPro" id="IPR050505">
    <property type="entry name" value="WDR55/POC1"/>
</dbReference>
<dbReference type="Gene3D" id="3.40.50.300">
    <property type="entry name" value="P-loop containing nucleotide triphosphate hydrolases"/>
    <property type="match status" value="1"/>
</dbReference>
<dbReference type="CDD" id="cd00200">
    <property type="entry name" value="WD40"/>
    <property type="match status" value="2"/>
</dbReference>
<proteinExistence type="predicted"/>
<feature type="region of interest" description="Disordered" evidence="4">
    <location>
        <begin position="147"/>
        <end position="205"/>
    </location>
</feature>
<dbReference type="SUPFAM" id="SSF56300">
    <property type="entry name" value="Metallo-dependent phosphatases"/>
    <property type="match status" value="1"/>
</dbReference>
<feature type="compositionally biased region" description="Low complexity" evidence="4">
    <location>
        <begin position="417"/>
        <end position="429"/>
    </location>
</feature>
<evidence type="ECO:0000313" key="7">
    <source>
        <dbReference type="EMBL" id="GHC34827.1"/>
    </source>
</evidence>
<dbReference type="GO" id="GO:0007165">
    <property type="term" value="P:signal transduction"/>
    <property type="evidence" value="ECO:0007669"/>
    <property type="project" value="InterPro"/>
</dbReference>
<feature type="compositionally biased region" description="Low complexity" evidence="4">
    <location>
        <begin position="450"/>
        <end position="461"/>
    </location>
</feature>
<dbReference type="Gene3D" id="2.130.10.10">
    <property type="entry name" value="YVTN repeat-like/Quinoprotein amine dehydrogenase"/>
    <property type="match status" value="5"/>
</dbReference>
<dbReference type="SUPFAM" id="SSF141571">
    <property type="entry name" value="Pentapeptide repeat-like"/>
    <property type="match status" value="1"/>
</dbReference>
<organism evidence="7 8">
    <name type="scientific">Streptomyces cinnamoneus</name>
    <name type="common">Streptoverticillium cinnamoneum</name>
    <dbReference type="NCBI Taxonomy" id="53446"/>
    <lineage>
        <taxon>Bacteria</taxon>
        <taxon>Bacillati</taxon>
        <taxon>Actinomycetota</taxon>
        <taxon>Actinomycetes</taxon>
        <taxon>Kitasatosporales</taxon>
        <taxon>Streptomycetaceae</taxon>
        <taxon>Streptomyces</taxon>
        <taxon>Streptomyces cinnamoneus group</taxon>
    </lineage>
</organism>
<feature type="repeat" description="WD" evidence="3">
    <location>
        <begin position="1824"/>
        <end position="1856"/>
    </location>
</feature>
<accession>A0A918WEW6</accession>
<dbReference type="InterPro" id="IPR027417">
    <property type="entry name" value="P-loop_NTPase"/>
</dbReference>
<feature type="repeat" description="WD" evidence="3">
    <location>
        <begin position="1740"/>
        <end position="1781"/>
    </location>
</feature>
<feature type="repeat" description="WD" evidence="3">
    <location>
        <begin position="1628"/>
        <end position="1655"/>
    </location>
</feature>
<dbReference type="InterPro" id="IPR054571">
    <property type="entry name" value="NA-iREase3_dom"/>
</dbReference>
<dbReference type="PANTHER" id="PTHR44019:SF8">
    <property type="entry name" value="POC1 CENTRIOLAR PROTEIN HOMOLOG"/>
    <property type="match status" value="1"/>
</dbReference>
<protein>
    <recommendedName>
        <fullName evidence="9">TIR domain-containing protein</fullName>
    </recommendedName>
</protein>
<dbReference type="InterPro" id="IPR020472">
    <property type="entry name" value="WD40_PAC1"/>
</dbReference>
<evidence type="ECO:0000313" key="8">
    <source>
        <dbReference type="Proteomes" id="UP000646244"/>
    </source>
</evidence>
<reference evidence="7" key="1">
    <citation type="journal article" date="2014" name="Int. J. Syst. Evol. Microbiol.">
        <title>Complete genome sequence of Corynebacterium casei LMG S-19264T (=DSM 44701T), isolated from a smear-ripened cheese.</title>
        <authorList>
            <consortium name="US DOE Joint Genome Institute (JGI-PGF)"/>
            <person name="Walter F."/>
            <person name="Albersmeier A."/>
            <person name="Kalinowski J."/>
            <person name="Ruckert C."/>
        </authorList>
    </citation>
    <scope>NUCLEOTIDE SEQUENCE</scope>
    <source>
        <strain evidence="7">JCM 4633</strain>
    </source>
</reference>
<evidence type="ECO:0000256" key="3">
    <source>
        <dbReference type="PROSITE-ProRule" id="PRU00221"/>
    </source>
</evidence>
<evidence type="ECO:0000256" key="2">
    <source>
        <dbReference type="ARBA" id="ARBA00022737"/>
    </source>
</evidence>
<dbReference type="PROSITE" id="PS50104">
    <property type="entry name" value="TIR"/>
    <property type="match status" value="1"/>
</dbReference>
<dbReference type="InterPro" id="IPR000157">
    <property type="entry name" value="TIR_dom"/>
</dbReference>
<dbReference type="PANTHER" id="PTHR44019">
    <property type="entry name" value="WD REPEAT-CONTAINING PROTEIN 55"/>
    <property type="match status" value="1"/>
</dbReference>
<feature type="repeat" description="WD" evidence="3">
    <location>
        <begin position="1656"/>
        <end position="1697"/>
    </location>
</feature>
<feature type="repeat" description="WD" evidence="3">
    <location>
        <begin position="1424"/>
        <end position="1465"/>
    </location>
</feature>
<feature type="region of interest" description="Disordered" evidence="4">
    <location>
        <begin position="410"/>
        <end position="461"/>
    </location>
</feature>
<feature type="repeat" description="WD" evidence="3">
    <location>
        <begin position="1561"/>
        <end position="1595"/>
    </location>
</feature>
<dbReference type="PRINTS" id="PR00320">
    <property type="entry name" value="GPROTEINBRPT"/>
</dbReference>
<evidence type="ECO:0000259" key="6">
    <source>
        <dbReference type="PROSITE" id="PS50837"/>
    </source>
</evidence>